<dbReference type="AlphaFoldDB" id="A0A645GE33"/>
<dbReference type="EMBL" id="VSSQ01073176">
    <property type="protein sequence ID" value="MPN24350.1"/>
    <property type="molecule type" value="Genomic_DNA"/>
</dbReference>
<sequence length="186" mass="19185">MVGDLLQIAEADEGGALLAQGVEPRGDLQGLQDADGFEHHPRPAQIEGPGAHFVVAGHNGRGQEKRIFAPDAAEVDFQRRLRPRLGPYPVVRPFGQHLQVQRGGKGDAGVLAGRGAAFAVVHVPRGSVGVVKPEGAHQPVGGLATGAGSGAGRLLAQQAAGGLLHGQNAVQPQYVYHCINTPFTGG</sequence>
<name>A0A645GE33_9ZZZZ</name>
<reference evidence="1" key="1">
    <citation type="submission" date="2019-08" db="EMBL/GenBank/DDBJ databases">
        <authorList>
            <person name="Kucharzyk K."/>
            <person name="Murdoch R.W."/>
            <person name="Higgins S."/>
            <person name="Loffler F."/>
        </authorList>
    </citation>
    <scope>NUCLEOTIDE SEQUENCE</scope>
</reference>
<proteinExistence type="predicted"/>
<gene>
    <name evidence="1" type="ORF">SDC9_171748</name>
</gene>
<comment type="caution">
    <text evidence="1">The sequence shown here is derived from an EMBL/GenBank/DDBJ whole genome shotgun (WGS) entry which is preliminary data.</text>
</comment>
<accession>A0A645GE33</accession>
<organism evidence="1">
    <name type="scientific">bioreactor metagenome</name>
    <dbReference type="NCBI Taxonomy" id="1076179"/>
    <lineage>
        <taxon>unclassified sequences</taxon>
        <taxon>metagenomes</taxon>
        <taxon>ecological metagenomes</taxon>
    </lineage>
</organism>
<evidence type="ECO:0000313" key="1">
    <source>
        <dbReference type="EMBL" id="MPN24350.1"/>
    </source>
</evidence>
<protein>
    <submittedName>
        <fullName evidence="1">Uncharacterized protein</fullName>
    </submittedName>
</protein>